<dbReference type="InterPro" id="IPR008482">
    <property type="entry name" value="DUF763"/>
</dbReference>
<protein>
    <recommendedName>
        <fullName evidence="3">DUF763 domain-containing protein</fullName>
    </recommendedName>
</protein>
<name>A0A1F7J4F3_9BACT</name>
<dbReference type="AlphaFoldDB" id="A0A1F7J4F3"/>
<sequence length="389" mass="44393">MKRGVATFTLDYGKCPPWLFQRMVKLARIITVAVVERFGPDEFLERMSDPVWFQSFGSLLAFDWNASGLTTTTMGALKEALFGLETDLGIFVAGGKGKTSKKTPDQILAWGRRINLPEQKSRRYAYLSKLTAKVDSALIQDGFQLYHHNFLFTKQGGWAVIQQGMNTEVGRARRYHWYSKHLKDLTIEPHSAIQSEVTIPKVLNLSAKKSLPNREGTVELVKHKKSLFYEIRRIKKHGDQLTLLDLSNEDFSDHPVNHQRFDQSSLNRLKDSGVPEMFTKQLEDSVRNLVEKSVDNFEEVLMTPKVGPKTIRALTLISEVVFGSKPSYDDPIRYTYAFGGKDGVPYPINKKTYDETIEIIEKALKKSSLGHDEKEKLLRRNEKLFTKSS</sequence>
<evidence type="ECO:0008006" key="3">
    <source>
        <dbReference type="Google" id="ProtNLM"/>
    </source>
</evidence>
<dbReference type="PANTHER" id="PTHR38597:SF1">
    <property type="entry name" value="BLL3834 PROTEIN"/>
    <property type="match status" value="1"/>
</dbReference>
<comment type="caution">
    <text evidence="1">The sequence shown here is derived from an EMBL/GenBank/DDBJ whole genome shotgun (WGS) entry which is preliminary data.</text>
</comment>
<organism evidence="1 2">
    <name type="scientific">Candidatus Roizmanbacteria bacterium RIFCSPLOWO2_01_FULL_40_42</name>
    <dbReference type="NCBI Taxonomy" id="1802066"/>
    <lineage>
        <taxon>Bacteria</taxon>
        <taxon>Candidatus Roizmaniibacteriota</taxon>
    </lineage>
</organism>
<dbReference type="Pfam" id="PF05559">
    <property type="entry name" value="DUF763"/>
    <property type="match status" value="1"/>
</dbReference>
<dbReference type="PANTHER" id="PTHR38597">
    <property type="entry name" value="BLL3834 PROTEIN"/>
    <property type="match status" value="1"/>
</dbReference>
<dbReference type="EMBL" id="MGAQ01000015">
    <property type="protein sequence ID" value="OGK50488.1"/>
    <property type="molecule type" value="Genomic_DNA"/>
</dbReference>
<dbReference type="Proteomes" id="UP000178558">
    <property type="component" value="Unassembled WGS sequence"/>
</dbReference>
<gene>
    <name evidence="1" type="ORF">A3B50_01755</name>
</gene>
<reference evidence="1 2" key="1">
    <citation type="journal article" date="2016" name="Nat. Commun.">
        <title>Thousands of microbial genomes shed light on interconnected biogeochemical processes in an aquifer system.</title>
        <authorList>
            <person name="Anantharaman K."/>
            <person name="Brown C.T."/>
            <person name="Hug L.A."/>
            <person name="Sharon I."/>
            <person name="Castelle C.J."/>
            <person name="Probst A.J."/>
            <person name="Thomas B.C."/>
            <person name="Singh A."/>
            <person name="Wilkins M.J."/>
            <person name="Karaoz U."/>
            <person name="Brodie E.L."/>
            <person name="Williams K.H."/>
            <person name="Hubbard S.S."/>
            <person name="Banfield J.F."/>
        </authorList>
    </citation>
    <scope>NUCLEOTIDE SEQUENCE [LARGE SCALE GENOMIC DNA]</scope>
</reference>
<accession>A0A1F7J4F3</accession>
<evidence type="ECO:0000313" key="1">
    <source>
        <dbReference type="EMBL" id="OGK50488.1"/>
    </source>
</evidence>
<evidence type="ECO:0000313" key="2">
    <source>
        <dbReference type="Proteomes" id="UP000178558"/>
    </source>
</evidence>
<proteinExistence type="predicted"/>